<dbReference type="AlphaFoldDB" id="W9HWE7"/>
<organism evidence="2 3">
    <name type="scientific">Fusarium oxysporum NRRL 32931</name>
    <dbReference type="NCBI Taxonomy" id="660029"/>
    <lineage>
        <taxon>Eukaryota</taxon>
        <taxon>Fungi</taxon>
        <taxon>Dikarya</taxon>
        <taxon>Ascomycota</taxon>
        <taxon>Pezizomycotina</taxon>
        <taxon>Sordariomycetes</taxon>
        <taxon>Hypocreomycetidae</taxon>
        <taxon>Hypocreales</taxon>
        <taxon>Nectriaceae</taxon>
        <taxon>Fusarium</taxon>
        <taxon>Fusarium oxysporum species complex</taxon>
    </lineage>
</organism>
<sequence length="63" mass="6814">MRLRIAGNSRSSISRVQDQVASLGGSSSATPEHHRSSFYSSPPILLPALWYAELLLTVEVLGC</sequence>
<feature type="compositionally biased region" description="Polar residues" evidence="1">
    <location>
        <begin position="8"/>
        <end position="30"/>
    </location>
</feature>
<proteinExistence type="predicted"/>
<gene>
    <name evidence="2" type="ORF">FOYG_11980</name>
</gene>
<name>W9HWE7_FUSOX</name>
<accession>W9HWE7</accession>
<evidence type="ECO:0000256" key="1">
    <source>
        <dbReference type="SAM" id="MobiDB-lite"/>
    </source>
</evidence>
<dbReference type="HOGENOM" id="CLU_2885822_0_0_1"/>
<dbReference type="Proteomes" id="UP000030753">
    <property type="component" value="Unassembled WGS sequence"/>
</dbReference>
<reference evidence="2 3" key="1">
    <citation type="submission" date="2011-06" db="EMBL/GenBank/DDBJ databases">
        <title>The Genome Sequence of Fusarium oxysporum FOSC 3-a.</title>
        <authorList>
            <consortium name="The Broad Institute Genome Sequencing Platform"/>
            <person name="Ma L.-J."/>
            <person name="Gale L.R."/>
            <person name="Schwartz D.C."/>
            <person name="Zhou S."/>
            <person name="Corby-Kistler H."/>
            <person name="Young S.K."/>
            <person name="Zeng Q."/>
            <person name="Gargeya S."/>
            <person name="Fitzgerald M."/>
            <person name="Haas B."/>
            <person name="Abouelleil A."/>
            <person name="Alvarado L."/>
            <person name="Arachchi H.M."/>
            <person name="Berlin A."/>
            <person name="Brown A."/>
            <person name="Chapman S.B."/>
            <person name="Chen Z."/>
            <person name="Dunbar C."/>
            <person name="Freedman E."/>
            <person name="Gearin G."/>
            <person name="Gellesch M."/>
            <person name="Goldberg J."/>
            <person name="Griggs A."/>
            <person name="Gujja S."/>
            <person name="Heiman D."/>
            <person name="Howarth C."/>
            <person name="Larson L."/>
            <person name="Lui A."/>
            <person name="MacDonald P.J.P."/>
            <person name="Mehta T."/>
            <person name="Montmayeur A."/>
            <person name="Murphy C."/>
            <person name="Neiman D."/>
            <person name="Pearson M."/>
            <person name="Priest M."/>
            <person name="Roberts A."/>
            <person name="Saif S."/>
            <person name="Shea T."/>
            <person name="Shenoy N."/>
            <person name="Sisk P."/>
            <person name="Stolte C."/>
            <person name="Sykes S."/>
            <person name="Wortman J."/>
            <person name="Nusbaum C."/>
            <person name="Birren B."/>
        </authorList>
    </citation>
    <scope>NUCLEOTIDE SEQUENCE [LARGE SCALE GENOMIC DNA]</scope>
    <source>
        <strain evidence="3">FOSC 3-a</strain>
    </source>
</reference>
<evidence type="ECO:0000313" key="2">
    <source>
        <dbReference type="EMBL" id="EWY84536.1"/>
    </source>
</evidence>
<feature type="region of interest" description="Disordered" evidence="1">
    <location>
        <begin position="1"/>
        <end position="38"/>
    </location>
</feature>
<protein>
    <submittedName>
        <fullName evidence="2">Uncharacterized protein</fullName>
    </submittedName>
</protein>
<evidence type="ECO:0000313" key="3">
    <source>
        <dbReference type="Proteomes" id="UP000030753"/>
    </source>
</evidence>
<dbReference type="EMBL" id="JH717846">
    <property type="protein sequence ID" value="EWY84536.1"/>
    <property type="molecule type" value="Genomic_DNA"/>
</dbReference>